<gene>
    <name evidence="1" type="ORF">L6452_41888</name>
</gene>
<name>A0ACB8XH51_ARCLA</name>
<dbReference type="EMBL" id="CM042063">
    <property type="protein sequence ID" value="KAI3666850.1"/>
    <property type="molecule type" value="Genomic_DNA"/>
</dbReference>
<protein>
    <submittedName>
        <fullName evidence="1">Uncharacterized protein</fullName>
    </submittedName>
</protein>
<dbReference type="Proteomes" id="UP001055879">
    <property type="component" value="Linkage Group LG17"/>
</dbReference>
<proteinExistence type="predicted"/>
<reference evidence="2" key="1">
    <citation type="journal article" date="2022" name="Mol. Ecol. Resour.">
        <title>The genomes of chicory, endive, great burdock and yacon provide insights into Asteraceae palaeo-polyploidization history and plant inulin production.</title>
        <authorList>
            <person name="Fan W."/>
            <person name="Wang S."/>
            <person name="Wang H."/>
            <person name="Wang A."/>
            <person name="Jiang F."/>
            <person name="Liu H."/>
            <person name="Zhao H."/>
            <person name="Xu D."/>
            <person name="Zhang Y."/>
        </authorList>
    </citation>
    <scope>NUCLEOTIDE SEQUENCE [LARGE SCALE GENOMIC DNA]</scope>
    <source>
        <strain evidence="2">cv. Niubang</strain>
    </source>
</reference>
<sequence>MHIALIRQARPLENATLKKYRLAADKHKKRPLFMSQKKQVDENFGNISECIKSFSSGHNKHIRFISSSSGEDDDEDAIESDDNEDGTCLSSYSKNSSQSMKSSNRFSSCPYPFASEEMTRLGISSGKEESPSLDRFSHEHVADMSLSDGSMMTFITLWKEACKRKNTSEVKSIKHGMWDSMYDNFQTFEPQEEPFTASEGHIDNARIETKQADSRLVSNHVSKQRCEVSLEDILKKVSEFFKDKHDALGDFSSSHLIFLRSVYKCEVWLTEQFVVENLESLGYGEVISEKYILEYGTDCLEMHVGAVEPGERALVVEDLMATDGTRCAAMNLLG</sequence>
<evidence type="ECO:0000313" key="1">
    <source>
        <dbReference type="EMBL" id="KAI3666850.1"/>
    </source>
</evidence>
<reference evidence="1 2" key="2">
    <citation type="journal article" date="2022" name="Mol. Ecol. Resour.">
        <title>The genomes of chicory, endive, great burdock and yacon provide insights into Asteraceae paleo-polyploidization history and plant inulin production.</title>
        <authorList>
            <person name="Fan W."/>
            <person name="Wang S."/>
            <person name="Wang H."/>
            <person name="Wang A."/>
            <person name="Jiang F."/>
            <person name="Liu H."/>
            <person name="Zhao H."/>
            <person name="Xu D."/>
            <person name="Zhang Y."/>
        </authorList>
    </citation>
    <scope>NUCLEOTIDE SEQUENCE [LARGE SCALE GENOMIC DNA]</scope>
    <source>
        <strain evidence="2">cv. Niubang</strain>
    </source>
</reference>
<organism evidence="1 2">
    <name type="scientific">Arctium lappa</name>
    <name type="common">Greater burdock</name>
    <name type="synonym">Lappa major</name>
    <dbReference type="NCBI Taxonomy" id="4217"/>
    <lineage>
        <taxon>Eukaryota</taxon>
        <taxon>Viridiplantae</taxon>
        <taxon>Streptophyta</taxon>
        <taxon>Embryophyta</taxon>
        <taxon>Tracheophyta</taxon>
        <taxon>Spermatophyta</taxon>
        <taxon>Magnoliopsida</taxon>
        <taxon>eudicotyledons</taxon>
        <taxon>Gunneridae</taxon>
        <taxon>Pentapetalae</taxon>
        <taxon>asterids</taxon>
        <taxon>campanulids</taxon>
        <taxon>Asterales</taxon>
        <taxon>Asteraceae</taxon>
        <taxon>Carduoideae</taxon>
        <taxon>Cardueae</taxon>
        <taxon>Arctiinae</taxon>
        <taxon>Arctium</taxon>
    </lineage>
</organism>
<accession>A0ACB8XH51</accession>
<keyword evidence="2" id="KW-1185">Reference proteome</keyword>
<comment type="caution">
    <text evidence="1">The sequence shown here is derived from an EMBL/GenBank/DDBJ whole genome shotgun (WGS) entry which is preliminary data.</text>
</comment>
<evidence type="ECO:0000313" key="2">
    <source>
        <dbReference type="Proteomes" id="UP001055879"/>
    </source>
</evidence>